<name>A0ABU7CZ63_9TELE</name>
<sequence>MQHLGKSLLEEMLKCSKGEGMAELEEALATMLNIIKSVNDSMHQIAITGFDGNLSELGKLLMQGSFNVWTDHKKGHSKVKDLARFKPMQRHLFLYDKMLLFCKKREETTEGHEKTPSYSFKHSLKMSAVGITENVKGDNKKFEVWYNGREEVYIIQAPSMDVKNMWVSEIRKVLTGQLEACREASQNNNFGVPMRNVRKMALRQSDSSSPESGFRRANRSPNMRQKKDYLGHGGSAGVKNATHVWKPRSQHRVLAC</sequence>
<dbReference type="Gene3D" id="2.30.29.30">
    <property type="entry name" value="Pleckstrin-homology domain (PH domain)/Phosphotyrosine-binding domain (PTB)"/>
    <property type="match status" value="1"/>
</dbReference>
<comment type="caution">
    <text evidence="4">The sequence shown here is derived from an EMBL/GenBank/DDBJ whole genome shotgun (WGS) entry which is preliminary data.</text>
</comment>
<evidence type="ECO:0000256" key="1">
    <source>
        <dbReference type="ARBA" id="ARBA00022658"/>
    </source>
</evidence>
<dbReference type="Pfam" id="PF22697">
    <property type="entry name" value="SOS1_NGEF_PH"/>
    <property type="match status" value="1"/>
</dbReference>
<dbReference type="SUPFAM" id="SSF50729">
    <property type="entry name" value="PH domain-like"/>
    <property type="match status" value="1"/>
</dbReference>
<proteinExistence type="predicted"/>
<reference evidence="4 5" key="1">
    <citation type="submission" date="2021-06" db="EMBL/GenBank/DDBJ databases">
        <authorList>
            <person name="Palmer J.M."/>
        </authorList>
    </citation>
    <scope>NUCLEOTIDE SEQUENCE [LARGE SCALE GENOMIC DNA]</scope>
    <source>
        <strain evidence="4 5">CL_MEX2019</strain>
        <tissue evidence="4">Muscle</tissue>
    </source>
</reference>
<dbReference type="PANTHER" id="PTHR22826:SF201">
    <property type="entry name" value="GUANINE NUCLEOTIDE EXCHANGE FACTOR MCF2L2-RELATED"/>
    <property type="match status" value="1"/>
</dbReference>
<protein>
    <submittedName>
        <fullName evidence="4">Guanine nucleotide exchange factor DBS</fullName>
    </submittedName>
</protein>
<dbReference type="InterPro" id="IPR035534">
    <property type="entry name" value="DBS_PH"/>
</dbReference>
<keyword evidence="5" id="KW-1185">Reference proteome</keyword>
<evidence type="ECO:0000313" key="4">
    <source>
        <dbReference type="EMBL" id="MED6268212.1"/>
    </source>
</evidence>
<dbReference type="Proteomes" id="UP001352852">
    <property type="component" value="Unassembled WGS sequence"/>
</dbReference>
<dbReference type="CDD" id="cd01227">
    <property type="entry name" value="PH_Dbs"/>
    <property type="match status" value="1"/>
</dbReference>
<dbReference type="EMBL" id="JAHUTJ010010065">
    <property type="protein sequence ID" value="MED6268212.1"/>
    <property type="molecule type" value="Genomic_DNA"/>
</dbReference>
<organism evidence="4 5">
    <name type="scientific">Characodon lateralis</name>
    <dbReference type="NCBI Taxonomy" id="208331"/>
    <lineage>
        <taxon>Eukaryota</taxon>
        <taxon>Metazoa</taxon>
        <taxon>Chordata</taxon>
        <taxon>Craniata</taxon>
        <taxon>Vertebrata</taxon>
        <taxon>Euteleostomi</taxon>
        <taxon>Actinopterygii</taxon>
        <taxon>Neopterygii</taxon>
        <taxon>Teleostei</taxon>
        <taxon>Neoteleostei</taxon>
        <taxon>Acanthomorphata</taxon>
        <taxon>Ovalentaria</taxon>
        <taxon>Atherinomorphae</taxon>
        <taxon>Cyprinodontiformes</taxon>
        <taxon>Goodeidae</taxon>
        <taxon>Characodon</taxon>
    </lineage>
</organism>
<dbReference type="PANTHER" id="PTHR22826">
    <property type="entry name" value="RHO GUANINE EXCHANGE FACTOR-RELATED"/>
    <property type="match status" value="1"/>
</dbReference>
<dbReference type="InterPro" id="IPR055251">
    <property type="entry name" value="SOS1_NGEF_PH"/>
</dbReference>
<dbReference type="PROSITE" id="PS50003">
    <property type="entry name" value="PH_DOMAIN"/>
    <property type="match status" value="1"/>
</dbReference>
<dbReference type="InterPro" id="IPR001849">
    <property type="entry name" value="PH_domain"/>
</dbReference>
<evidence type="ECO:0000259" key="3">
    <source>
        <dbReference type="PROSITE" id="PS50003"/>
    </source>
</evidence>
<evidence type="ECO:0000256" key="2">
    <source>
        <dbReference type="SAM" id="MobiDB-lite"/>
    </source>
</evidence>
<dbReference type="InterPro" id="IPR011993">
    <property type="entry name" value="PH-like_dom_sf"/>
</dbReference>
<gene>
    <name evidence="4" type="primary">MCF2L_1</name>
    <name evidence="4" type="ORF">CHARACLAT_020081</name>
</gene>
<feature type="region of interest" description="Disordered" evidence="2">
    <location>
        <begin position="202"/>
        <end position="241"/>
    </location>
</feature>
<evidence type="ECO:0000313" key="5">
    <source>
        <dbReference type="Proteomes" id="UP001352852"/>
    </source>
</evidence>
<dbReference type="InterPro" id="IPR051336">
    <property type="entry name" value="RhoGEF_Guanine_NuclExch_SF"/>
</dbReference>
<feature type="domain" description="PH" evidence="3">
    <location>
        <begin position="53"/>
        <end position="175"/>
    </location>
</feature>
<keyword evidence="1" id="KW-0344">Guanine-nucleotide releasing factor</keyword>
<accession>A0ABU7CZ63</accession>
<dbReference type="SMART" id="SM00233">
    <property type="entry name" value="PH"/>
    <property type="match status" value="1"/>
</dbReference>